<comment type="caution">
    <text evidence="7">The sequence shown here is derived from an EMBL/GenBank/DDBJ whole genome shotgun (WGS) entry which is preliminary data.</text>
</comment>
<evidence type="ECO:0000313" key="7">
    <source>
        <dbReference type="EMBL" id="HDY59874.1"/>
    </source>
</evidence>
<dbReference type="EMBL" id="DSKY01000022">
    <property type="protein sequence ID" value="HDY59874.1"/>
    <property type="molecule type" value="Genomic_DNA"/>
</dbReference>
<dbReference type="SUPFAM" id="SSF55486">
    <property type="entry name" value="Metalloproteases ('zincins'), catalytic domain"/>
    <property type="match status" value="1"/>
</dbReference>
<evidence type="ECO:0000256" key="3">
    <source>
        <dbReference type="ARBA" id="ARBA00022723"/>
    </source>
</evidence>
<keyword evidence="3" id="KW-0479">Metal-binding</keyword>
<accession>A0A7V0Z7C5</accession>
<protein>
    <recommendedName>
        <fullName evidence="8">Archemetzincin</fullName>
    </recommendedName>
</protein>
<evidence type="ECO:0000256" key="4">
    <source>
        <dbReference type="ARBA" id="ARBA00022801"/>
    </source>
</evidence>
<dbReference type="InterPro" id="IPR012091">
    <property type="entry name" value="Pept_M54_archaemetzncn_arc/bac"/>
</dbReference>
<dbReference type="NCBIfam" id="NF033823">
    <property type="entry name" value="archmetzin"/>
    <property type="match status" value="1"/>
</dbReference>
<dbReference type="GO" id="GO:0006508">
    <property type="term" value="P:proteolysis"/>
    <property type="evidence" value="ECO:0007669"/>
    <property type="project" value="UniProtKB-KW"/>
</dbReference>
<dbReference type="PANTHER" id="PTHR15910:SF1">
    <property type="entry name" value="ARCHAEMETZINCIN-2"/>
    <property type="match status" value="1"/>
</dbReference>
<evidence type="ECO:0000256" key="2">
    <source>
        <dbReference type="ARBA" id="ARBA00022670"/>
    </source>
</evidence>
<dbReference type="Gene3D" id="3.40.390.10">
    <property type="entry name" value="Collagenase (Catalytic Domain)"/>
    <property type="match status" value="1"/>
</dbReference>
<comment type="cofactor">
    <cofactor evidence="1">
        <name>Zn(2+)</name>
        <dbReference type="ChEBI" id="CHEBI:29105"/>
    </cofactor>
</comment>
<gene>
    <name evidence="7" type="ORF">ENP86_10065</name>
</gene>
<dbReference type="GO" id="GO:0008237">
    <property type="term" value="F:metallopeptidase activity"/>
    <property type="evidence" value="ECO:0007669"/>
    <property type="project" value="UniProtKB-KW"/>
</dbReference>
<dbReference type="PANTHER" id="PTHR15910">
    <property type="entry name" value="ARCHAEMETZINCIN"/>
    <property type="match status" value="1"/>
</dbReference>
<evidence type="ECO:0008006" key="8">
    <source>
        <dbReference type="Google" id="ProtNLM"/>
    </source>
</evidence>
<evidence type="ECO:0000256" key="5">
    <source>
        <dbReference type="ARBA" id="ARBA00022833"/>
    </source>
</evidence>
<dbReference type="PIRSF" id="PIRSF005785">
    <property type="entry name" value="Zn-prot_arch"/>
    <property type="match status" value="1"/>
</dbReference>
<sequence length="190" mass="22179">MEYIYIKIIGRIDTKIVKKLVASLKMFYPFKFKILESRPEYPIDAFEPKRNQYYADRILLRLIDEFPDNALKLIGITDVDLCTPILTYIFGEAILGGRVAILSSHRLRQEFYKLPRDDALLLNRLIKEFIHEMGHCFGMVHCDNPSCAMFLSNSILSIDSKLPYLCFRCSEFFIEQLKGRTYEKIQDSGC</sequence>
<name>A0A7V0Z7C5_UNCW3</name>
<evidence type="ECO:0000256" key="1">
    <source>
        <dbReference type="ARBA" id="ARBA00001947"/>
    </source>
</evidence>
<keyword evidence="4" id="KW-0378">Hydrolase</keyword>
<dbReference type="GO" id="GO:0008270">
    <property type="term" value="F:zinc ion binding"/>
    <property type="evidence" value="ECO:0007669"/>
    <property type="project" value="InterPro"/>
</dbReference>
<dbReference type="InterPro" id="IPR024079">
    <property type="entry name" value="MetalloPept_cat_dom_sf"/>
</dbReference>
<dbReference type="AlphaFoldDB" id="A0A7V0Z7C5"/>
<dbReference type="InterPro" id="IPR012962">
    <property type="entry name" value="Pept_M54_archaemetzincn"/>
</dbReference>
<keyword evidence="5" id="KW-0862">Zinc</keyword>
<evidence type="ECO:0000256" key="6">
    <source>
        <dbReference type="ARBA" id="ARBA00023049"/>
    </source>
</evidence>
<organism evidence="7">
    <name type="scientific">candidate division WOR-3 bacterium</name>
    <dbReference type="NCBI Taxonomy" id="2052148"/>
    <lineage>
        <taxon>Bacteria</taxon>
        <taxon>Bacteria division WOR-3</taxon>
    </lineage>
</organism>
<dbReference type="CDD" id="cd11375">
    <property type="entry name" value="Peptidase_M54"/>
    <property type="match status" value="1"/>
</dbReference>
<keyword evidence="6" id="KW-0482">Metalloprotease</keyword>
<reference evidence="7" key="1">
    <citation type="journal article" date="2020" name="mSystems">
        <title>Genome- and Community-Level Interaction Insights into Carbon Utilization and Element Cycling Functions of Hydrothermarchaeota in Hydrothermal Sediment.</title>
        <authorList>
            <person name="Zhou Z."/>
            <person name="Liu Y."/>
            <person name="Xu W."/>
            <person name="Pan J."/>
            <person name="Luo Z.H."/>
            <person name="Li M."/>
        </authorList>
    </citation>
    <scope>NUCLEOTIDE SEQUENCE [LARGE SCALE GENOMIC DNA]</scope>
    <source>
        <strain evidence="7">SpSt-258</strain>
    </source>
</reference>
<proteinExistence type="predicted"/>
<keyword evidence="2" id="KW-0645">Protease</keyword>
<dbReference type="Pfam" id="PF07998">
    <property type="entry name" value="Peptidase_M54"/>
    <property type="match status" value="1"/>
</dbReference>